<dbReference type="Proteomes" id="UP000239549">
    <property type="component" value="Unassembled WGS sequence"/>
</dbReference>
<proteinExistence type="predicted"/>
<evidence type="ECO:0000313" key="2">
    <source>
        <dbReference type="Proteomes" id="UP000239549"/>
    </source>
</evidence>
<comment type="caution">
    <text evidence="1">The sequence shown here is derived from an EMBL/GenBank/DDBJ whole genome shotgun (WGS) entry which is preliminary data.</text>
</comment>
<sequence length="40" mass="4318">MQPAIFMLIILPAKEIHLGLPAWIAGQYSAGIFLPGVRAL</sequence>
<dbReference type="AlphaFoldDB" id="A0A2L2XK33"/>
<protein>
    <submittedName>
        <fullName evidence="1">Uncharacterized protein</fullName>
    </submittedName>
</protein>
<organism evidence="1 2">
    <name type="scientific">Desulfocucumis palustris</name>
    <dbReference type="NCBI Taxonomy" id="1898651"/>
    <lineage>
        <taxon>Bacteria</taxon>
        <taxon>Bacillati</taxon>
        <taxon>Bacillota</taxon>
        <taxon>Clostridia</taxon>
        <taxon>Eubacteriales</taxon>
        <taxon>Desulfocucumaceae</taxon>
        <taxon>Desulfocucumis</taxon>
    </lineage>
</organism>
<evidence type="ECO:0000313" key="1">
    <source>
        <dbReference type="EMBL" id="GBF34646.1"/>
    </source>
</evidence>
<name>A0A2L2XK33_9FIRM</name>
<dbReference type="EMBL" id="BFAV01000149">
    <property type="protein sequence ID" value="GBF34646.1"/>
    <property type="molecule type" value="Genomic_DNA"/>
</dbReference>
<reference evidence="2" key="1">
    <citation type="submission" date="2018-02" db="EMBL/GenBank/DDBJ databases">
        <title>Genome sequence of Desulfocucumis palustris strain NAW-5.</title>
        <authorList>
            <person name="Watanabe M."/>
            <person name="Kojima H."/>
            <person name="Fukui M."/>
        </authorList>
    </citation>
    <scope>NUCLEOTIDE SEQUENCE [LARGE SCALE GENOMIC DNA]</scope>
    <source>
        <strain evidence="2">NAW-5</strain>
    </source>
</reference>
<accession>A0A2L2XK33</accession>
<keyword evidence="2" id="KW-1185">Reference proteome</keyword>
<gene>
    <name evidence="1" type="ORF">DCCM_3766</name>
</gene>